<evidence type="ECO:0000256" key="10">
    <source>
        <dbReference type="ARBA" id="ARBA00047905"/>
    </source>
</evidence>
<proteinExistence type="inferred from homology"/>
<dbReference type="GO" id="GO:0001678">
    <property type="term" value="P:intracellular glucose homeostasis"/>
    <property type="evidence" value="ECO:0007669"/>
    <property type="project" value="InterPro"/>
</dbReference>
<gene>
    <name evidence="17" type="ORF">O3M35_006479</name>
</gene>
<dbReference type="Pfam" id="PF00349">
    <property type="entry name" value="Hexokinase_1"/>
    <property type="match status" value="1"/>
</dbReference>
<feature type="domain" description="Hexokinase N-terminal" evidence="15">
    <location>
        <begin position="21"/>
        <end position="215"/>
    </location>
</feature>
<dbReference type="FunFam" id="3.40.367.20:FF:000005">
    <property type="entry name" value="Phosphotransferase"/>
    <property type="match status" value="1"/>
</dbReference>
<dbReference type="PANTHER" id="PTHR19443:SF16">
    <property type="entry name" value="HEXOKINASE TYPE 1-RELATED"/>
    <property type="match status" value="1"/>
</dbReference>
<keyword evidence="18" id="KW-1185">Reference proteome</keyword>
<sequence length="461" mass="51283">MDNHSESNDKMNGIIGASSDIREGCKELMLEDVTLKECMSRLLKQINLGLNHKTREKSSVKCFVTYVQDLPTGNEKGKFLALDLGGTNFRVLLIKLDGRHYHMESKIYAIPQNLMTGPGSDLFEHIANCLDNFTKEHKVNNEKLGLGFTFSFPLFQQGLGKGVLVRWTKGFKCEGVVDHDVVELLRNALDKKMKDRVDIVAILNDTTGTLMSCAWKNHNCKIGLILGTGTNACYVEKIENIPDFDGDHTKPYCIINTEWGAFGDNGELDDIRTSMDVEIDRNSINPGKQIFEKMISGMYLGEIVRLIIVKFVNEKILFDGKCSETLRTKDKFLTEYVSDIESDQRGSFKNCKNILGKLGITNATDQDCANVRYICECASRRAANLASAGLAALLNKMQLSSVTVGVDGTLYRKHPYFHDIMMDKISDLVDPTVEKVFLMLSSDGSGRGAALVAATASLSRR</sequence>
<evidence type="ECO:0000256" key="9">
    <source>
        <dbReference type="ARBA" id="ARBA00044613"/>
    </source>
</evidence>
<evidence type="ECO:0000256" key="3">
    <source>
        <dbReference type="ARBA" id="ARBA00009225"/>
    </source>
</evidence>
<evidence type="ECO:0000313" key="18">
    <source>
        <dbReference type="Proteomes" id="UP001461498"/>
    </source>
</evidence>
<comment type="catalytic activity">
    <reaction evidence="9">
        <text>a D-hexose + ATP = a D-hexose 6-phosphate + ADP + H(+)</text>
        <dbReference type="Rhea" id="RHEA:22740"/>
        <dbReference type="ChEBI" id="CHEBI:4194"/>
        <dbReference type="ChEBI" id="CHEBI:15378"/>
        <dbReference type="ChEBI" id="CHEBI:30616"/>
        <dbReference type="ChEBI" id="CHEBI:229467"/>
        <dbReference type="ChEBI" id="CHEBI:456216"/>
        <dbReference type="EC" id="2.7.1.1"/>
    </reaction>
    <physiologicalReaction direction="left-to-right" evidence="9">
        <dbReference type="Rhea" id="RHEA:22741"/>
    </physiologicalReaction>
</comment>
<dbReference type="CDD" id="cd24019">
    <property type="entry name" value="ASKHA_NBD_HK_meta"/>
    <property type="match status" value="1"/>
</dbReference>
<evidence type="ECO:0000256" key="13">
    <source>
        <dbReference type="ARBA" id="ARBA00059457"/>
    </source>
</evidence>
<dbReference type="GO" id="GO:0008865">
    <property type="term" value="F:fructokinase activity"/>
    <property type="evidence" value="ECO:0007669"/>
    <property type="project" value="TreeGrafter"/>
</dbReference>
<comment type="pathway">
    <text evidence="2">Carbohydrate metabolism; hexose metabolism.</text>
</comment>
<accession>A0AAW1DJH0</accession>
<dbReference type="AlphaFoldDB" id="A0AAW1DJH0"/>
<keyword evidence="7 14" id="KW-0067">ATP-binding</keyword>
<evidence type="ECO:0000256" key="4">
    <source>
        <dbReference type="ARBA" id="ARBA00022679"/>
    </source>
</evidence>
<dbReference type="InterPro" id="IPR043129">
    <property type="entry name" value="ATPase_NBD"/>
</dbReference>
<dbReference type="PRINTS" id="PR00475">
    <property type="entry name" value="HEXOKINASE"/>
</dbReference>
<dbReference type="Pfam" id="PF03727">
    <property type="entry name" value="Hexokinase_2"/>
    <property type="match status" value="1"/>
</dbReference>
<dbReference type="Gene3D" id="3.40.367.20">
    <property type="match status" value="1"/>
</dbReference>
<evidence type="ECO:0000259" key="15">
    <source>
        <dbReference type="Pfam" id="PF00349"/>
    </source>
</evidence>
<comment type="pathway">
    <text evidence="1">Carbohydrate degradation; glycolysis; D-glyceraldehyde 3-phosphate and glycerone phosphate from D-glucose: step 1/4.</text>
</comment>
<evidence type="ECO:0000256" key="6">
    <source>
        <dbReference type="ARBA" id="ARBA00022777"/>
    </source>
</evidence>
<evidence type="ECO:0000313" key="17">
    <source>
        <dbReference type="EMBL" id="KAK9509082.1"/>
    </source>
</evidence>
<organism evidence="17 18">
    <name type="scientific">Rhynocoris fuscipes</name>
    <dbReference type="NCBI Taxonomy" id="488301"/>
    <lineage>
        <taxon>Eukaryota</taxon>
        <taxon>Metazoa</taxon>
        <taxon>Ecdysozoa</taxon>
        <taxon>Arthropoda</taxon>
        <taxon>Hexapoda</taxon>
        <taxon>Insecta</taxon>
        <taxon>Pterygota</taxon>
        <taxon>Neoptera</taxon>
        <taxon>Paraneoptera</taxon>
        <taxon>Hemiptera</taxon>
        <taxon>Heteroptera</taxon>
        <taxon>Panheteroptera</taxon>
        <taxon>Cimicomorpha</taxon>
        <taxon>Reduviidae</taxon>
        <taxon>Harpactorinae</taxon>
        <taxon>Harpactorini</taxon>
        <taxon>Rhynocoris</taxon>
    </lineage>
</organism>
<protein>
    <recommendedName>
        <fullName evidence="14">Phosphotransferase</fullName>
        <ecNumber evidence="14">2.7.1.-</ecNumber>
    </recommendedName>
</protein>
<evidence type="ECO:0000256" key="1">
    <source>
        <dbReference type="ARBA" id="ARBA00004888"/>
    </source>
</evidence>
<feature type="domain" description="Hexokinase C-terminal" evidence="16">
    <location>
        <begin position="221"/>
        <end position="454"/>
    </location>
</feature>
<reference evidence="17 18" key="1">
    <citation type="submission" date="2022-12" db="EMBL/GenBank/DDBJ databases">
        <title>Chromosome-level genome assembly of true bugs.</title>
        <authorList>
            <person name="Ma L."/>
            <person name="Li H."/>
        </authorList>
    </citation>
    <scope>NUCLEOTIDE SEQUENCE [LARGE SCALE GENOMIC DNA]</scope>
    <source>
        <strain evidence="17">Lab_2022b</strain>
    </source>
</reference>
<dbReference type="InterPro" id="IPR022672">
    <property type="entry name" value="Hexokinase_N"/>
</dbReference>
<comment type="catalytic activity">
    <reaction evidence="11">
        <text>D-glucose + ATP = D-glucose 6-phosphate + ADP + H(+)</text>
        <dbReference type="Rhea" id="RHEA:17825"/>
        <dbReference type="ChEBI" id="CHEBI:4167"/>
        <dbReference type="ChEBI" id="CHEBI:15378"/>
        <dbReference type="ChEBI" id="CHEBI:30616"/>
        <dbReference type="ChEBI" id="CHEBI:61548"/>
        <dbReference type="ChEBI" id="CHEBI:456216"/>
        <dbReference type="EC" id="2.7.1.1"/>
    </reaction>
    <physiologicalReaction direction="left-to-right" evidence="11">
        <dbReference type="Rhea" id="RHEA:17826"/>
    </physiologicalReaction>
</comment>
<keyword evidence="8 14" id="KW-0324">Glycolysis</keyword>
<dbReference type="PANTHER" id="PTHR19443">
    <property type="entry name" value="HEXOKINASE"/>
    <property type="match status" value="1"/>
</dbReference>
<dbReference type="GO" id="GO:0005524">
    <property type="term" value="F:ATP binding"/>
    <property type="evidence" value="ECO:0007669"/>
    <property type="project" value="UniProtKB-UniRule"/>
</dbReference>
<dbReference type="EMBL" id="JAPXFL010000003">
    <property type="protein sequence ID" value="KAK9509082.1"/>
    <property type="molecule type" value="Genomic_DNA"/>
</dbReference>
<comment type="caution">
    <text evidence="17">The sequence shown here is derived from an EMBL/GenBank/DDBJ whole genome shotgun (WGS) entry which is preliminary data.</text>
</comment>
<evidence type="ECO:0000256" key="12">
    <source>
        <dbReference type="ARBA" id="ARBA00050361"/>
    </source>
</evidence>
<comment type="catalytic activity">
    <reaction evidence="10">
        <text>D-fructose + ATP = D-fructose 6-phosphate + ADP + H(+)</text>
        <dbReference type="Rhea" id="RHEA:16125"/>
        <dbReference type="ChEBI" id="CHEBI:15378"/>
        <dbReference type="ChEBI" id="CHEBI:30616"/>
        <dbReference type="ChEBI" id="CHEBI:37721"/>
        <dbReference type="ChEBI" id="CHEBI:61527"/>
        <dbReference type="ChEBI" id="CHEBI:456216"/>
        <dbReference type="EC" id="2.7.1.1"/>
    </reaction>
    <physiologicalReaction direction="left-to-right" evidence="10">
        <dbReference type="Rhea" id="RHEA:16126"/>
    </physiologicalReaction>
</comment>
<name>A0AAW1DJH0_9HEMI</name>
<evidence type="ECO:0000256" key="11">
    <source>
        <dbReference type="ARBA" id="ARBA00048160"/>
    </source>
</evidence>
<evidence type="ECO:0000256" key="8">
    <source>
        <dbReference type="ARBA" id="ARBA00023152"/>
    </source>
</evidence>
<evidence type="ECO:0000256" key="2">
    <source>
        <dbReference type="ARBA" id="ARBA00005028"/>
    </source>
</evidence>
<evidence type="ECO:0000256" key="7">
    <source>
        <dbReference type="ARBA" id="ARBA00022840"/>
    </source>
</evidence>
<dbReference type="EC" id="2.7.1.-" evidence="14"/>
<dbReference type="InterPro" id="IPR022673">
    <property type="entry name" value="Hexokinase_C"/>
</dbReference>
<dbReference type="Gene3D" id="3.30.420.40">
    <property type="match status" value="1"/>
</dbReference>
<dbReference type="InterPro" id="IPR001312">
    <property type="entry name" value="Hexokinase"/>
</dbReference>
<comment type="similarity">
    <text evidence="3 14">Belongs to the hexokinase family.</text>
</comment>
<keyword evidence="5 14" id="KW-0547">Nucleotide-binding</keyword>
<dbReference type="GO" id="GO:0005739">
    <property type="term" value="C:mitochondrion"/>
    <property type="evidence" value="ECO:0007669"/>
    <property type="project" value="TreeGrafter"/>
</dbReference>
<keyword evidence="6 14" id="KW-0418">Kinase</keyword>
<dbReference type="SUPFAM" id="SSF53067">
    <property type="entry name" value="Actin-like ATPase domain"/>
    <property type="match status" value="2"/>
</dbReference>
<dbReference type="GO" id="GO:0004340">
    <property type="term" value="F:glucokinase activity"/>
    <property type="evidence" value="ECO:0007669"/>
    <property type="project" value="TreeGrafter"/>
</dbReference>
<dbReference type="FunFam" id="3.30.420.40:FF:000095">
    <property type="entry name" value="Phosphotransferase"/>
    <property type="match status" value="1"/>
</dbReference>
<dbReference type="GO" id="GO:0005829">
    <property type="term" value="C:cytosol"/>
    <property type="evidence" value="ECO:0007669"/>
    <property type="project" value="TreeGrafter"/>
</dbReference>
<dbReference type="Proteomes" id="UP001461498">
    <property type="component" value="Unassembled WGS sequence"/>
</dbReference>
<evidence type="ECO:0000256" key="14">
    <source>
        <dbReference type="RuleBase" id="RU362007"/>
    </source>
</evidence>
<dbReference type="PROSITE" id="PS51748">
    <property type="entry name" value="HEXOKINASE_2"/>
    <property type="match status" value="1"/>
</dbReference>
<evidence type="ECO:0000259" key="16">
    <source>
        <dbReference type="Pfam" id="PF03727"/>
    </source>
</evidence>
<comment type="catalytic activity">
    <reaction evidence="12">
        <text>D-mannose + ATP = D-mannose 6-phosphate + ADP + H(+)</text>
        <dbReference type="Rhea" id="RHEA:11028"/>
        <dbReference type="ChEBI" id="CHEBI:4208"/>
        <dbReference type="ChEBI" id="CHEBI:15378"/>
        <dbReference type="ChEBI" id="CHEBI:30616"/>
        <dbReference type="ChEBI" id="CHEBI:58735"/>
        <dbReference type="ChEBI" id="CHEBI:456216"/>
        <dbReference type="EC" id="2.7.1.1"/>
    </reaction>
    <physiologicalReaction direction="left-to-right" evidence="12">
        <dbReference type="Rhea" id="RHEA:11029"/>
    </physiologicalReaction>
</comment>
<comment type="function">
    <text evidence="13">Catalyzes the phosphorylation of various hexoses to hexose 6-phosphate.</text>
</comment>
<dbReference type="GO" id="GO:0006006">
    <property type="term" value="P:glucose metabolic process"/>
    <property type="evidence" value="ECO:0007669"/>
    <property type="project" value="TreeGrafter"/>
</dbReference>
<keyword evidence="4 14" id="KW-0808">Transferase</keyword>
<dbReference type="GO" id="GO:0006096">
    <property type="term" value="P:glycolytic process"/>
    <property type="evidence" value="ECO:0007669"/>
    <property type="project" value="UniProtKB-KW"/>
</dbReference>
<dbReference type="GO" id="GO:0005536">
    <property type="term" value="F:D-glucose binding"/>
    <property type="evidence" value="ECO:0007669"/>
    <property type="project" value="InterPro"/>
</dbReference>
<evidence type="ECO:0000256" key="5">
    <source>
        <dbReference type="ARBA" id="ARBA00022741"/>
    </source>
</evidence>